<dbReference type="InterPro" id="IPR013750">
    <property type="entry name" value="GHMP_kinase_C_dom"/>
</dbReference>
<evidence type="ECO:0000256" key="7">
    <source>
        <dbReference type="ARBA" id="ARBA00022840"/>
    </source>
</evidence>
<reference evidence="16 17" key="1">
    <citation type="submission" date="2019-09" db="EMBL/GenBank/DDBJ databases">
        <authorList>
            <person name="Li Y."/>
        </authorList>
    </citation>
    <scope>NUCLEOTIDE SEQUENCE [LARGE SCALE GENOMIC DNA]</scope>
    <source>
        <strain evidence="16 17">L3-3HA</strain>
    </source>
</reference>
<accession>A0A5J5FQ22</accession>
<keyword evidence="2 11" id="KW-0963">Cytoplasm</keyword>
<dbReference type="NCBIfam" id="NF003472">
    <property type="entry name" value="PRK05101.1"/>
    <property type="match status" value="1"/>
</dbReference>
<dbReference type="SUPFAM" id="SSF54211">
    <property type="entry name" value="Ribosomal protein S5 domain 2-like"/>
    <property type="match status" value="1"/>
</dbReference>
<sequence>MKLSHHTQSLFEQKFGYAPALTVRAPGRVNLIGEHTDYNDGFVLPCAINYQTVISCSKRDDDQVRAIAADYDNQQDQFSLSAPIERHPAYRWADYVRGVIKHLQLRHGHFGGFDMTISGDVPQGAGLSSSASLEVAVGQAIQALYQLPLDGVALALNGQAAENQFVGCNCGIMDQLISALGQQGHALLIDCRSLTTRSVPLPANISVVIINSNVKRGLVDSEYNTRRQQCEEAARFFNAQALRDVSLEQLSARQNELDPLVARRARHVITENARTLAAAQALADGDIRQMGELMAASHHSMRDDFAITVPPIDSLVEIVKETIGDQGGVRMTGGGFGGCVVALVPDALVDRVRAAVEHEYPLRTNGLNATFYVCQASSGAGVL</sequence>
<dbReference type="PROSITE" id="PS00627">
    <property type="entry name" value="GHMP_KINASES_ATP"/>
    <property type="match status" value="1"/>
</dbReference>
<evidence type="ECO:0000256" key="5">
    <source>
        <dbReference type="ARBA" id="ARBA00022741"/>
    </source>
</evidence>
<keyword evidence="8 11" id="KW-0460">Magnesium</keyword>
<feature type="domain" description="GHMP kinase N-terminal" evidence="13">
    <location>
        <begin position="95"/>
        <end position="181"/>
    </location>
</feature>
<evidence type="ECO:0000259" key="13">
    <source>
        <dbReference type="Pfam" id="PF00288"/>
    </source>
</evidence>
<comment type="function">
    <text evidence="11">Catalyzes the transfer of the gamma-phosphate of ATP to D-galactose to form alpha-D-galactose-1-phosphate (Gal-1-P).</text>
</comment>
<dbReference type="InterPro" id="IPR014721">
    <property type="entry name" value="Ribsml_uS5_D2-typ_fold_subgr"/>
</dbReference>
<evidence type="ECO:0000259" key="15">
    <source>
        <dbReference type="Pfam" id="PF10509"/>
    </source>
</evidence>
<dbReference type="GO" id="GO:0006012">
    <property type="term" value="P:galactose metabolic process"/>
    <property type="evidence" value="ECO:0007669"/>
    <property type="project" value="UniProtKB-UniRule"/>
</dbReference>
<evidence type="ECO:0000256" key="8">
    <source>
        <dbReference type="ARBA" id="ARBA00022842"/>
    </source>
</evidence>
<keyword evidence="17" id="KW-1185">Reference proteome</keyword>
<dbReference type="OrthoDB" id="250531at2"/>
<dbReference type="PANTHER" id="PTHR10457:SF7">
    <property type="entry name" value="GALACTOKINASE-RELATED"/>
    <property type="match status" value="1"/>
</dbReference>
<dbReference type="InterPro" id="IPR019741">
    <property type="entry name" value="Galactokinase_CS"/>
</dbReference>
<dbReference type="InterPro" id="IPR006206">
    <property type="entry name" value="Mevalonate/galactokinase"/>
</dbReference>
<evidence type="ECO:0000256" key="1">
    <source>
        <dbReference type="ARBA" id="ARBA00006566"/>
    </source>
</evidence>
<feature type="binding site" evidence="11">
    <location>
        <begin position="124"/>
        <end position="130"/>
    </location>
    <ligand>
        <name>ATP</name>
        <dbReference type="ChEBI" id="CHEBI:30616"/>
    </ligand>
</feature>
<dbReference type="InterPro" id="IPR000705">
    <property type="entry name" value="Galactokinase"/>
</dbReference>
<dbReference type="PRINTS" id="PR00959">
    <property type="entry name" value="MEVGALKINASE"/>
</dbReference>
<proteinExistence type="inferred from homology"/>
<dbReference type="Proteomes" id="UP000335415">
    <property type="component" value="Unassembled WGS sequence"/>
</dbReference>
<dbReference type="PIRSF" id="PIRSF000530">
    <property type="entry name" value="Galactokinase"/>
    <property type="match status" value="1"/>
</dbReference>
<dbReference type="PROSITE" id="PS00106">
    <property type="entry name" value="GALACTOKINASE"/>
    <property type="match status" value="1"/>
</dbReference>
<dbReference type="PRINTS" id="PR00473">
    <property type="entry name" value="GALCTOKINASE"/>
</dbReference>
<feature type="site" description="Transition state stabilizer" evidence="11">
    <location>
        <position position="28"/>
    </location>
</feature>
<comment type="caution">
    <text evidence="16">The sequence shown here is derived from an EMBL/GenBank/DDBJ whole genome shotgun (WGS) entry which is preliminary data.</text>
</comment>
<gene>
    <name evidence="11 16" type="primary">galK</name>
    <name evidence="16" type="ORF">FJU30_25590</name>
</gene>
<feature type="binding site" evidence="11">
    <location>
        <position position="223"/>
    </location>
    <ligand>
        <name>substrate</name>
    </ligand>
</feature>
<dbReference type="AlphaFoldDB" id="A0A5J5FQ22"/>
<dbReference type="GO" id="GO:0000287">
    <property type="term" value="F:magnesium ion binding"/>
    <property type="evidence" value="ECO:0007669"/>
    <property type="project" value="UniProtKB-UniRule"/>
</dbReference>
<dbReference type="InterPro" id="IPR006204">
    <property type="entry name" value="GHMP_kinase_N_dom"/>
</dbReference>
<feature type="domain" description="Galactokinase N-terminal" evidence="15">
    <location>
        <begin position="10"/>
        <end position="58"/>
    </location>
</feature>
<dbReference type="InterPro" id="IPR020568">
    <property type="entry name" value="Ribosomal_Su5_D2-typ_SF"/>
</dbReference>
<keyword evidence="6 11" id="KW-0418">Kinase</keyword>
<evidence type="ECO:0000256" key="9">
    <source>
        <dbReference type="ARBA" id="ARBA00023144"/>
    </source>
</evidence>
<dbReference type="GO" id="GO:0005829">
    <property type="term" value="C:cytosol"/>
    <property type="evidence" value="ECO:0007669"/>
    <property type="project" value="TreeGrafter"/>
</dbReference>
<dbReference type="RefSeq" id="WP_150437782.1">
    <property type="nucleotide sequence ID" value="NZ_VYKJ01000025.1"/>
</dbReference>
<dbReference type="SUPFAM" id="SSF55060">
    <property type="entry name" value="GHMP Kinase, C-terminal domain"/>
    <property type="match status" value="1"/>
</dbReference>
<evidence type="ECO:0000313" key="17">
    <source>
        <dbReference type="Proteomes" id="UP000335415"/>
    </source>
</evidence>
<feature type="domain" description="GHMP kinase C-terminal" evidence="14">
    <location>
        <begin position="279"/>
        <end position="361"/>
    </location>
</feature>
<dbReference type="InterPro" id="IPR036554">
    <property type="entry name" value="GHMP_kinase_C_sf"/>
</dbReference>
<comment type="subcellular location">
    <subcellularLocation>
        <location evidence="11">Cytoplasm</location>
    </subcellularLocation>
</comment>
<comment type="similarity">
    <text evidence="1 11">Belongs to the GHMP kinase family. GalK subfamily.</text>
</comment>
<dbReference type="NCBIfam" id="TIGR00131">
    <property type="entry name" value="gal_kin"/>
    <property type="match status" value="1"/>
</dbReference>
<dbReference type="UniPathway" id="UPA00214"/>
<dbReference type="EMBL" id="VYKJ01000025">
    <property type="protein sequence ID" value="KAA8994922.1"/>
    <property type="molecule type" value="Genomic_DNA"/>
</dbReference>
<dbReference type="Pfam" id="PF08544">
    <property type="entry name" value="GHMP_kinases_C"/>
    <property type="match status" value="1"/>
</dbReference>
<evidence type="ECO:0000256" key="10">
    <source>
        <dbReference type="ARBA" id="ARBA00023277"/>
    </source>
</evidence>
<feature type="binding site" evidence="11">
    <location>
        <position position="162"/>
    </location>
    <ligand>
        <name>Mg(2+)</name>
        <dbReference type="ChEBI" id="CHEBI:18420"/>
    </ligand>
</feature>
<dbReference type="FunFam" id="3.30.70.890:FF:000001">
    <property type="entry name" value="Galactokinase"/>
    <property type="match status" value="1"/>
</dbReference>
<keyword evidence="5 11" id="KW-0547">Nucleotide-binding</keyword>
<dbReference type="Pfam" id="PF10509">
    <property type="entry name" value="GalKase_gal_bdg"/>
    <property type="match status" value="1"/>
</dbReference>
<comment type="catalytic activity">
    <reaction evidence="11">
        <text>alpha-D-galactose + ATP = alpha-D-galactose 1-phosphate + ADP + H(+)</text>
        <dbReference type="Rhea" id="RHEA:13553"/>
        <dbReference type="ChEBI" id="CHEBI:15378"/>
        <dbReference type="ChEBI" id="CHEBI:28061"/>
        <dbReference type="ChEBI" id="CHEBI:30616"/>
        <dbReference type="ChEBI" id="CHEBI:58336"/>
        <dbReference type="ChEBI" id="CHEBI:456216"/>
        <dbReference type="EC" id="2.7.1.6"/>
    </reaction>
</comment>
<dbReference type="InterPro" id="IPR022963">
    <property type="entry name" value="Galactokinase_bac"/>
</dbReference>
<evidence type="ECO:0000256" key="12">
    <source>
        <dbReference type="NCBIfam" id="TIGR00131"/>
    </source>
</evidence>
<evidence type="ECO:0000256" key="4">
    <source>
        <dbReference type="ARBA" id="ARBA00022723"/>
    </source>
</evidence>
<evidence type="ECO:0000256" key="3">
    <source>
        <dbReference type="ARBA" id="ARBA00022679"/>
    </source>
</evidence>
<evidence type="ECO:0000256" key="6">
    <source>
        <dbReference type="ARBA" id="ARBA00022777"/>
    </source>
</evidence>
<dbReference type="GO" id="GO:0005524">
    <property type="term" value="F:ATP binding"/>
    <property type="evidence" value="ECO:0007669"/>
    <property type="project" value="UniProtKB-UniRule"/>
</dbReference>
<evidence type="ECO:0000313" key="16">
    <source>
        <dbReference type="EMBL" id="KAA8994922.1"/>
    </source>
</evidence>
<feature type="active site" description="Proton acceptor" evidence="11">
    <location>
        <position position="174"/>
    </location>
</feature>
<evidence type="ECO:0000256" key="2">
    <source>
        <dbReference type="ARBA" id="ARBA00022490"/>
    </source>
</evidence>
<name>A0A5J5FQ22_9GAMM</name>
<organism evidence="16 17">
    <name type="scientific">Affinibrenneria salicis</name>
    <dbReference type="NCBI Taxonomy" id="2590031"/>
    <lineage>
        <taxon>Bacteria</taxon>
        <taxon>Pseudomonadati</taxon>
        <taxon>Pseudomonadota</taxon>
        <taxon>Gammaproteobacteria</taxon>
        <taxon>Enterobacterales</taxon>
        <taxon>Pectobacteriaceae</taxon>
        <taxon>Affinibrenneria</taxon>
    </lineage>
</organism>
<dbReference type="EC" id="2.7.1.6" evidence="11 12"/>
<dbReference type="InterPro" id="IPR019539">
    <property type="entry name" value="GalKase_N"/>
</dbReference>
<feature type="binding site" evidence="11">
    <location>
        <begin position="34"/>
        <end position="37"/>
    </location>
    <ligand>
        <name>substrate</name>
    </ligand>
</feature>
<dbReference type="Pfam" id="PF00288">
    <property type="entry name" value="GHMP_kinases_N"/>
    <property type="match status" value="1"/>
</dbReference>
<evidence type="ECO:0000256" key="11">
    <source>
        <dbReference type="HAMAP-Rule" id="MF_00246"/>
    </source>
</evidence>
<dbReference type="Gene3D" id="3.30.70.890">
    <property type="entry name" value="GHMP kinase, C-terminal domain"/>
    <property type="match status" value="1"/>
</dbReference>
<dbReference type="GO" id="GO:0004335">
    <property type="term" value="F:galactokinase activity"/>
    <property type="evidence" value="ECO:0007669"/>
    <property type="project" value="UniProtKB-UniRule"/>
</dbReference>
<keyword evidence="3 11" id="KW-0808">Transferase</keyword>
<comment type="caution">
    <text evidence="11">Lacks conserved residue(s) required for the propagation of feature annotation.</text>
</comment>
<keyword evidence="7 11" id="KW-0067">ATP-binding</keyword>
<keyword evidence="10 11" id="KW-0119">Carbohydrate metabolism</keyword>
<dbReference type="Gene3D" id="3.30.230.10">
    <property type="match status" value="1"/>
</dbReference>
<evidence type="ECO:0000259" key="14">
    <source>
        <dbReference type="Pfam" id="PF08544"/>
    </source>
</evidence>
<dbReference type="InterPro" id="IPR006203">
    <property type="entry name" value="GHMP_knse_ATP-bd_CS"/>
</dbReference>
<dbReference type="FunFam" id="3.30.230.10:FF:000017">
    <property type="entry name" value="Galactokinase"/>
    <property type="match status" value="1"/>
</dbReference>
<keyword evidence="4 11" id="KW-0479">Metal-binding</keyword>
<feature type="binding site" evidence="11">
    <location>
        <position position="130"/>
    </location>
    <ligand>
        <name>Mg(2+)</name>
        <dbReference type="ChEBI" id="CHEBI:18420"/>
    </ligand>
</feature>
<protein>
    <recommendedName>
        <fullName evidence="11 12">Galactokinase</fullName>
        <ecNumber evidence="11 12">2.7.1.6</ecNumber>
    </recommendedName>
    <alternativeName>
        <fullName evidence="11">Galactose kinase</fullName>
    </alternativeName>
</protein>
<comment type="pathway">
    <text evidence="11">Carbohydrate metabolism; galactose metabolism.</text>
</comment>
<keyword evidence="9 11" id="KW-0299">Galactose metabolism</keyword>
<dbReference type="HAMAP" id="MF_00246">
    <property type="entry name" value="Galactokinase"/>
    <property type="match status" value="1"/>
</dbReference>
<dbReference type="PANTHER" id="PTHR10457">
    <property type="entry name" value="MEVALONATE KINASE/GALACTOKINASE"/>
    <property type="match status" value="1"/>
</dbReference>